<name>A0ABQ4I5T9_9ACTN</name>
<evidence type="ECO:0000313" key="1">
    <source>
        <dbReference type="EMBL" id="GIJ13227.1"/>
    </source>
</evidence>
<keyword evidence="2" id="KW-1185">Reference proteome</keyword>
<dbReference type="EMBL" id="BOOZ01000089">
    <property type="protein sequence ID" value="GIJ13227.1"/>
    <property type="molecule type" value="Genomic_DNA"/>
</dbReference>
<dbReference type="Proteomes" id="UP000647017">
    <property type="component" value="Unassembled WGS sequence"/>
</dbReference>
<comment type="caution">
    <text evidence="1">The sequence shown here is derived from an EMBL/GenBank/DDBJ whole genome shotgun (WGS) entry which is preliminary data.</text>
</comment>
<reference evidence="1 2" key="1">
    <citation type="submission" date="2021-01" db="EMBL/GenBank/DDBJ databases">
        <title>Whole genome shotgun sequence of Verrucosispora andamanensis NBRC 109075.</title>
        <authorList>
            <person name="Komaki H."/>
            <person name="Tamura T."/>
        </authorList>
    </citation>
    <scope>NUCLEOTIDE SEQUENCE [LARGE SCALE GENOMIC DNA]</scope>
    <source>
        <strain evidence="1 2">NBRC 109075</strain>
    </source>
</reference>
<evidence type="ECO:0008006" key="3">
    <source>
        <dbReference type="Google" id="ProtNLM"/>
    </source>
</evidence>
<organism evidence="1 2">
    <name type="scientific">Micromonospora andamanensis</name>
    <dbReference type="NCBI Taxonomy" id="1287068"/>
    <lineage>
        <taxon>Bacteria</taxon>
        <taxon>Bacillati</taxon>
        <taxon>Actinomycetota</taxon>
        <taxon>Actinomycetes</taxon>
        <taxon>Micromonosporales</taxon>
        <taxon>Micromonosporaceae</taxon>
        <taxon>Micromonospora</taxon>
    </lineage>
</organism>
<sequence length="219" mass="24498">MEIRTIGGRRATNRRGAAEYLSIPLNTVRIKSSPGQRGQTGWPEPLGERLDGQDWFALDDLDAYRKRSRPALPPPPQVEDPERVIGVSDFARLRDVALETIKTYVKLSLDDWLAGRPGYLPRPLSLQAPYQWRLGDAVAWSFPTERRTSSGRPPGRRPTTADLRRVLAVTTAGEPKPTARQLAALLSVEFDPPVSLQTVYRLMRRLRQEDDAAACQSGD</sequence>
<protein>
    <recommendedName>
        <fullName evidence="3">DNA-binding protein</fullName>
    </recommendedName>
</protein>
<proteinExistence type="predicted"/>
<evidence type="ECO:0000313" key="2">
    <source>
        <dbReference type="Proteomes" id="UP000647017"/>
    </source>
</evidence>
<gene>
    <name evidence="1" type="ORF">Van01_64410</name>
</gene>
<accession>A0ABQ4I5T9</accession>